<accession>A0A2V1IV03</accession>
<dbReference type="AlphaFoldDB" id="A0A2V1IV03"/>
<proteinExistence type="predicted"/>
<organism evidence="1 2">
    <name type="scientific">Paramuribaculum intestinale</name>
    <dbReference type="NCBI Taxonomy" id="2094151"/>
    <lineage>
        <taxon>Bacteria</taxon>
        <taxon>Pseudomonadati</taxon>
        <taxon>Bacteroidota</taxon>
        <taxon>Bacteroidia</taxon>
        <taxon>Bacteroidales</taxon>
        <taxon>Muribaculaceae</taxon>
        <taxon>Paramuribaculum</taxon>
    </lineage>
</organism>
<protein>
    <submittedName>
        <fullName evidence="1">Uncharacterized protein</fullName>
    </submittedName>
</protein>
<evidence type="ECO:0000313" key="1">
    <source>
        <dbReference type="EMBL" id="PWB06166.1"/>
    </source>
</evidence>
<evidence type="ECO:0000313" key="2">
    <source>
        <dbReference type="Proteomes" id="UP000244925"/>
    </source>
</evidence>
<name>A0A2V1IV03_9BACT</name>
<reference evidence="2" key="1">
    <citation type="submission" date="2018-02" db="EMBL/GenBank/DDBJ databases">
        <authorList>
            <person name="Clavel T."/>
            <person name="Strowig T."/>
        </authorList>
    </citation>
    <scope>NUCLEOTIDE SEQUENCE [LARGE SCALE GENOMIC DNA]</scope>
    <source>
        <strain evidence="2">DSM 100764</strain>
    </source>
</reference>
<comment type="caution">
    <text evidence="1">The sequence shown here is derived from an EMBL/GenBank/DDBJ whole genome shotgun (WGS) entry which is preliminary data.</text>
</comment>
<keyword evidence="2" id="KW-1185">Reference proteome</keyword>
<gene>
    <name evidence="1" type="ORF">C5O25_11095</name>
</gene>
<dbReference type="EMBL" id="PUBV01000032">
    <property type="protein sequence ID" value="PWB06166.1"/>
    <property type="molecule type" value="Genomic_DNA"/>
</dbReference>
<sequence length="295" mass="33395">MIEVEHIEAIRDSVASVLPLLRVLTENSSPEPYTVENLWWTKLNVAISITAALIGGLGAYYGYKGFVYAKETARNVARLPQETQVRLCLSLLQDLLLNYVRAIVIFCNHKNGFKPPSDNYISNFMLPEFEDIFNPESFYQNGSAFICLNYLKSRMKHYNHMIEVIESHCISGGLTDKDCKDLVVKTSKVTRSVFSFVKEIGGTQETLKQKLIEKIANQTNCRTETVQLNDENKQIFHALVAAMESLPGMVKFDNVSFDLSSVVSKVIQHLSDTEYAPSTIDLLAYNGIIERQYME</sequence>
<dbReference type="Proteomes" id="UP000244925">
    <property type="component" value="Unassembled WGS sequence"/>
</dbReference>
<dbReference type="RefSeq" id="WP_107036809.1">
    <property type="nucleotide sequence ID" value="NZ_CAOMDK010000007.1"/>
</dbReference>